<dbReference type="PROSITE" id="PS50191">
    <property type="entry name" value="CRAL_TRIO"/>
    <property type="match status" value="1"/>
</dbReference>
<dbReference type="GO" id="GO:0008526">
    <property type="term" value="F:phosphatidylinositol transfer activity"/>
    <property type="evidence" value="ECO:0007669"/>
    <property type="project" value="TreeGrafter"/>
</dbReference>
<dbReference type="AlphaFoldDB" id="A0A0C3BT39"/>
<feature type="compositionally biased region" description="Basic and acidic residues" evidence="1">
    <location>
        <begin position="340"/>
        <end position="349"/>
    </location>
</feature>
<dbReference type="EMBL" id="KN831784">
    <property type="protein sequence ID" value="KIM39845.1"/>
    <property type="molecule type" value="Genomic_DNA"/>
</dbReference>
<keyword evidence="4" id="KW-1185">Reference proteome</keyword>
<feature type="region of interest" description="Disordered" evidence="1">
    <location>
        <begin position="336"/>
        <end position="355"/>
    </location>
</feature>
<dbReference type="SUPFAM" id="SSF46938">
    <property type="entry name" value="CRAL/TRIO N-terminal domain"/>
    <property type="match status" value="1"/>
</dbReference>
<proteinExistence type="predicted"/>
<evidence type="ECO:0000259" key="2">
    <source>
        <dbReference type="PROSITE" id="PS50191"/>
    </source>
</evidence>
<evidence type="ECO:0000256" key="1">
    <source>
        <dbReference type="SAM" id="MobiDB-lite"/>
    </source>
</evidence>
<dbReference type="Pfam" id="PF00650">
    <property type="entry name" value="CRAL_TRIO"/>
    <property type="match status" value="1"/>
</dbReference>
<reference evidence="3 4" key="1">
    <citation type="submission" date="2014-04" db="EMBL/GenBank/DDBJ databases">
        <authorList>
            <consortium name="DOE Joint Genome Institute"/>
            <person name="Kuo A."/>
            <person name="Gay G."/>
            <person name="Dore J."/>
            <person name="Kohler A."/>
            <person name="Nagy L.G."/>
            <person name="Floudas D."/>
            <person name="Copeland A."/>
            <person name="Barry K.W."/>
            <person name="Cichocki N."/>
            <person name="Veneault-Fourrey C."/>
            <person name="LaButti K."/>
            <person name="Lindquist E.A."/>
            <person name="Lipzen A."/>
            <person name="Lundell T."/>
            <person name="Morin E."/>
            <person name="Murat C."/>
            <person name="Sun H."/>
            <person name="Tunlid A."/>
            <person name="Henrissat B."/>
            <person name="Grigoriev I.V."/>
            <person name="Hibbett D.S."/>
            <person name="Martin F."/>
            <person name="Nordberg H.P."/>
            <person name="Cantor M.N."/>
            <person name="Hua S.X."/>
        </authorList>
    </citation>
    <scope>NUCLEOTIDE SEQUENCE [LARGE SCALE GENOMIC DNA]</scope>
    <source>
        <strain evidence="4">h7</strain>
    </source>
</reference>
<feature type="compositionally biased region" description="Low complexity" evidence="1">
    <location>
        <begin position="377"/>
        <end position="395"/>
    </location>
</feature>
<feature type="region of interest" description="Disordered" evidence="1">
    <location>
        <begin position="376"/>
        <end position="427"/>
    </location>
</feature>
<dbReference type="SMART" id="SM01100">
    <property type="entry name" value="CRAL_TRIO_N"/>
    <property type="match status" value="1"/>
</dbReference>
<dbReference type="Gene3D" id="3.40.525.10">
    <property type="entry name" value="CRAL-TRIO lipid binding domain"/>
    <property type="match status" value="1"/>
</dbReference>
<evidence type="ECO:0000313" key="3">
    <source>
        <dbReference type="EMBL" id="KIM39845.1"/>
    </source>
</evidence>
<protein>
    <recommendedName>
        <fullName evidence="2">CRAL-TRIO domain-containing protein</fullName>
    </recommendedName>
</protein>
<sequence length="427" mass="46521">MASIEKVFTQVQPPTTTYKDDPRAVLSPSEQTTYDEVLGHFTKSEPVYSIPNLEKGELMDEEKFWLSRECILRYLRASKWKASTAIQRLESTLKWRREFGLYDLVNAKHVEQEAVTGKAILFGYDVVGKPAFYMIPSRQNTDDATRQIQFTVWVLERGIDLMEPGVETLAFLINFGDRGKNPPISTALSVLHILQDHYPERLGLALIINVPFLVNAFFKFIMPLIDPVTRQKVKFNPEVLKDGLFTADMIMKDWWGGEPEFEYVHEKYWPNLVSMCEDRVTTWTKNWRALGAKIGTSEWAYKKGVIPGSVHDPVEWDADKKDQDVSVTEVSAAPVVAPDDPQKGAEHAAKSSGVKVVAKPSKELINFNGAPAITSDSAHAASHGGSSTIAVSGAGAVAGGGGGGGVGDSGEGDSGGGDSGGGDGGGE</sequence>
<dbReference type="InterPro" id="IPR036865">
    <property type="entry name" value="CRAL-TRIO_dom_sf"/>
</dbReference>
<name>A0A0C3BT39_HEBCY</name>
<dbReference type="SUPFAM" id="SSF52087">
    <property type="entry name" value="CRAL/TRIO domain"/>
    <property type="match status" value="1"/>
</dbReference>
<dbReference type="STRING" id="686832.A0A0C3BT39"/>
<dbReference type="InterPro" id="IPR011074">
    <property type="entry name" value="CRAL/TRIO_N_dom"/>
</dbReference>
<feature type="compositionally biased region" description="Gly residues" evidence="1">
    <location>
        <begin position="396"/>
        <end position="427"/>
    </location>
</feature>
<dbReference type="CDD" id="cd00170">
    <property type="entry name" value="SEC14"/>
    <property type="match status" value="1"/>
</dbReference>
<organism evidence="3 4">
    <name type="scientific">Hebeloma cylindrosporum</name>
    <dbReference type="NCBI Taxonomy" id="76867"/>
    <lineage>
        <taxon>Eukaryota</taxon>
        <taxon>Fungi</taxon>
        <taxon>Dikarya</taxon>
        <taxon>Basidiomycota</taxon>
        <taxon>Agaricomycotina</taxon>
        <taxon>Agaricomycetes</taxon>
        <taxon>Agaricomycetidae</taxon>
        <taxon>Agaricales</taxon>
        <taxon>Agaricineae</taxon>
        <taxon>Hymenogastraceae</taxon>
        <taxon>Hebeloma</taxon>
    </lineage>
</organism>
<dbReference type="SMART" id="SM00516">
    <property type="entry name" value="SEC14"/>
    <property type="match status" value="1"/>
</dbReference>
<dbReference type="InterPro" id="IPR001251">
    <property type="entry name" value="CRAL-TRIO_dom"/>
</dbReference>
<dbReference type="OrthoDB" id="75724at2759"/>
<dbReference type="Proteomes" id="UP000053424">
    <property type="component" value="Unassembled WGS sequence"/>
</dbReference>
<dbReference type="HOGENOM" id="CLU_014001_1_1_1"/>
<dbReference type="PANTHER" id="PTHR45824">
    <property type="entry name" value="GH16843P"/>
    <property type="match status" value="1"/>
</dbReference>
<evidence type="ECO:0000313" key="4">
    <source>
        <dbReference type="Proteomes" id="UP000053424"/>
    </source>
</evidence>
<gene>
    <name evidence="3" type="ORF">M413DRAFT_446764</name>
</gene>
<dbReference type="InterPro" id="IPR052578">
    <property type="entry name" value="PI_Transfer_CRAL-TRIO"/>
</dbReference>
<dbReference type="PANTHER" id="PTHR45824:SF29">
    <property type="entry name" value="GH16843P"/>
    <property type="match status" value="1"/>
</dbReference>
<reference evidence="4" key="2">
    <citation type="submission" date="2015-01" db="EMBL/GenBank/DDBJ databases">
        <title>Evolutionary Origins and Diversification of the Mycorrhizal Mutualists.</title>
        <authorList>
            <consortium name="DOE Joint Genome Institute"/>
            <consortium name="Mycorrhizal Genomics Consortium"/>
            <person name="Kohler A."/>
            <person name="Kuo A."/>
            <person name="Nagy L.G."/>
            <person name="Floudas D."/>
            <person name="Copeland A."/>
            <person name="Barry K.W."/>
            <person name="Cichocki N."/>
            <person name="Veneault-Fourrey C."/>
            <person name="LaButti K."/>
            <person name="Lindquist E.A."/>
            <person name="Lipzen A."/>
            <person name="Lundell T."/>
            <person name="Morin E."/>
            <person name="Murat C."/>
            <person name="Riley R."/>
            <person name="Ohm R."/>
            <person name="Sun H."/>
            <person name="Tunlid A."/>
            <person name="Henrissat B."/>
            <person name="Grigoriev I.V."/>
            <person name="Hibbett D.S."/>
            <person name="Martin F."/>
        </authorList>
    </citation>
    <scope>NUCLEOTIDE SEQUENCE [LARGE SCALE GENOMIC DNA]</scope>
    <source>
        <strain evidence="4">h7</strain>
    </source>
</reference>
<feature type="domain" description="CRAL-TRIO" evidence="2">
    <location>
        <begin position="109"/>
        <end position="263"/>
    </location>
</feature>
<dbReference type="InterPro" id="IPR036273">
    <property type="entry name" value="CRAL/TRIO_N_dom_sf"/>
</dbReference>
<dbReference type="Pfam" id="PF03765">
    <property type="entry name" value="CRAL_TRIO_N"/>
    <property type="match status" value="1"/>
</dbReference>
<accession>A0A0C3BT39</accession>